<dbReference type="SUPFAM" id="SSF53474">
    <property type="entry name" value="alpha/beta-Hydrolases"/>
    <property type="match status" value="1"/>
</dbReference>
<dbReference type="InterPro" id="IPR029058">
    <property type="entry name" value="AB_hydrolase_fold"/>
</dbReference>
<reference evidence="3" key="1">
    <citation type="submission" date="2021-03" db="EMBL/GenBank/DDBJ databases">
        <title>Acanthopleuribacteraceae sp. M133.</title>
        <authorList>
            <person name="Wang G."/>
        </authorList>
    </citation>
    <scope>NUCLEOTIDE SEQUENCE</scope>
    <source>
        <strain evidence="3">M133</strain>
    </source>
</reference>
<keyword evidence="4" id="KW-1185">Reference proteome</keyword>
<dbReference type="Pfam" id="PF00395">
    <property type="entry name" value="SLH"/>
    <property type="match status" value="2"/>
</dbReference>
<evidence type="ECO:0000313" key="4">
    <source>
        <dbReference type="Proteomes" id="UP000663929"/>
    </source>
</evidence>
<protein>
    <submittedName>
        <fullName evidence="3">S-layer homology domain-containing protein</fullName>
    </submittedName>
</protein>
<dbReference type="EMBL" id="CP071793">
    <property type="protein sequence ID" value="QTD52514.1"/>
    <property type="molecule type" value="Genomic_DNA"/>
</dbReference>
<evidence type="ECO:0000313" key="3">
    <source>
        <dbReference type="EMBL" id="QTD52514.1"/>
    </source>
</evidence>
<feature type="region of interest" description="Disordered" evidence="1">
    <location>
        <begin position="795"/>
        <end position="815"/>
    </location>
</feature>
<evidence type="ECO:0000259" key="2">
    <source>
        <dbReference type="PROSITE" id="PS51272"/>
    </source>
</evidence>
<dbReference type="Gene3D" id="3.40.50.1820">
    <property type="entry name" value="alpha/beta hydrolase"/>
    <property type="match status" value="1"/>
</dbReference>
<dbReference type="InterPro" id="IPR001119">
    <property type="entry name" value="SLH_dom"/>
</dbReference>
<feature type="domain" description="SLH" evidence="2">
    <location>
        <begin position="806"/>
        <end position="864"/>
    </location>
</feature>
<dbReference type="AlphaFoldDB" id="A0A8A4TTP6"/>
<dbReference type="Proteomes" id="UP000663929">
    <property type="component" value="Chromosome"/>
</dbReference>
<sequence length="864" mass="97461">MNQVWILLFWAMAPCGDRLDFPNASVTNEGGSEGSGYLYTTLEHTRSSTDSLVNNWPDETGYADHLRTHYLYSPEDYWFDKGDAEDPFKPTGTGLPLGARIPIVLVHGWQGKPGSANPMAQIHDVDSAASYWANLLKFFDKLDPYRIHFKVFLYRYPTYKHVTYNASILKHFLDWPGSTDNELRRFFKRVDEPSFDDKAIFIGHSMGTIVLRSAFEEHDLPTQYADKILLLSGVHHGSPAAVPNWVGGNTVFKDLYTFGANDLQWDNYDGILGSRHLMETFGEEYPRDVLRIIAWTFPGIVHASEARNLDHLFDEIQDRTVTEVRIPETDCFDHYYRKELERVLRREDVVLPVVDVFGDTGEPWNIVLRYYYNVLGPNRTQTYALPVLLNPWLTRVNMLYQYKMSESYKRKLYFFGGINANGGRPGNQGDGTKNNNISDVWNNLAFGIAEDGVQELGPVRMGYGYLNDGPSPVTSQLFNLRYSYDSMIVPSAPPEGTKSVTMYSPWQREGMVQGTSYIAYFHPEPTDHLTVADMQGRTGYQGDGFHTHVLFMDYHHDRMLKGSYRTNPEDLEGEGLSGIYLEEDRKAYIEAAIEGTWSPTLNEGAREDDDFKRCCYVPDYLMAPPVEFMKTINKIRYEPVFLAIAHLIDTKILKGMLRHTDVLPFSDVPSNDEALIRHLAIAHKKGVINGYPDGTFRPGGQVTRLEALVMTIRAMGLSGVTTGSLPYPDLDATSWYALPVELGIAFHNPNVGADAGTGIDIRRVSFFPTGQNFEAHRPITRGEVVHMLANGARLEVDGPPPTGPHQEPSFTDLEGDHPHYPWIRAAAGEGWVHGYPSSEGPVFGADQPLTRAEMAKLIVKAFFE</sequence>
<organism evidence="3 4">
    <name type="scientific">Sulfidibacter corallicola</name>
    <dbReference type="NCBI Taxonomy" id="2818388"/>
    <lineage>
        <taxon>Bacteria</taxon>
        <taxon>Pseudomonadati</taxon>
        <taxon>Acidobacteriota</taxon>
        <taxon>Holophagae</taxon>
        <taxon>Acanthopleuribacterales</taxon>
        <taxon>Acanthopleuribacteraceae</taxon>
        <taxon>Sulfidibacter</taxon>
    </lineage>
</organism>
<evidence type="ECO:0000256" key="1">
    <source>
        <dbReference type="SAM" id="MobiDB-lite"/>
    </source>
</evidence>
<dbReference type="RefSeq" id="WP_237382622.1">
    <property type="nucleotide sequence ID" value="NZ_CP071793.1"/>
</dbReference>
<gene>
    <name evidence="3" type="ORF">J3U87_08580</name>
</gene>
<proteinExistence type="predicted"/>
<dbReference type="KEGG" id="scor:J3U87_08580"/>
<feature type="domain" description="SLH" evidence="2">
    <location>
        <begin position="661"/>
        <end position="725"/>
    </location>
</feature>
<dbReference type="PROSITE" id="PS51272">
    <property type="entry name" value="SLH"/>
    <property type="match status" value="2"/>
</dbReference>
<accession>A0A8A4TTP6</accession>
<name>A0A8A4TTP6_SULCO</name>